<dbReference type="Proteomes" id="UP001152798">
    <property type="component" value="Chromosome 5"/>
</dbReference>
<evidence type="ECO:0000313" key="2">
    <source>
        <dbReference type="Proteomes" id="UP001152798"/>
    </source>
</evidence>
<protein>
    <submittedName>
        <fullName evidence="1">Uncharacterized protein</fullName>
    </submittedName>
</protein>
<keyword evidence="2" id="KW-1185">Reference proteome</keyword>
<organism evidence="1 2">
    <name type="scientific">Nezara viridula</name>
    <name type="common">Southern green stink bug</name>
    <name type="synonym">Cimex viridulus</name>
    <dbReference type="NCBI Taxonomy" id="85310"/>
    <lineage>
        <taxon>Eukaryota</taxon>
        <taxon>Metazoa</taxon>
        <taxon>Ecdysozoa</taxon>
        <taxon>Arthropoda</taxon>
        <taxon>Hexapoda</taxon>
        <taxon>Insecta</taxon>
        <taxon>Pterygota</taxon>
        <taxon>Neoptera</taxon>
        <taxon>Paraneoptera</taxon>
        <taxon>Hemiptera</taxon>
        <taxon>Heteroptera</taxon>
        <taxon>Panheteroptera</taxon>
        <taxon>Pentatomomorpha</taxon>
        <taxon>Pentatomoidea</taxon>
        <taxon>Pentatomidae</taxon>
        <taxon>Pentatominae</taxon>
        <taxon>Nezara</taxon>
    </lineage>
</organism>
<proteinExistence type="predicted"/>
<dbReference type="AlphaFoldDB" id="A0A9P0HJH3"/>
<reference evidence="1" key="1">
    <citation type="submission" date="2022-01" db="EMBL/GenBank/DDBJ databases">
        <authorList>
            <person name="King R."/>
        </authorList>
    </citation>
    <scope>NUCLEOTIDE SEQUENCE</scope>
</reference>
<evidence type="ECO:0000313" key="1">
    <source>
        <dbReference type="EMBL" id="CAH1402651.1"/>
    </source>
</evidence>
<accession>A0A9P0HJH3</accession>
<name>A0A9P0HJH3_NEZVI</name>
<dbReference type="EMBL" id="OV725081">
    <property type="protein sequence ID" value="CAH1402651.1"/>
    <property type="molecule type" value="Genomic_DNA"/>
</dbReference>
<sequence>MYRHEFRCTRNLGRKQTSVSVSTELSVAVIRSQREITAIIAGTRLINRFYEVGRLQASMSSFFITVVQLHSDRNPNELLSDPLMCG</sequence>
<gene>
    <name evidence="1" type="ORF">NEZAVI_LOCUS11416</name>
</gene>